<proteinExistence type="inferred from homology"/>
<organism evidence="3 4">
    <name type="scientific">Pythium oligandrum</name>
    <name type="common">Mycoparasitic fungus</name>
    <dbReference type="NCBI Taxonomy" id="41045"/>
    <lineage>
        <taxon>Eukaryota</taxon>
        <taxon>Sar</taxon>
        <taxon>Stramenopiles</taxon>
        <taxon>Oomycota</taxon>
        <taxon>Peronosporomycetes</taxon>
        <taxon>Pythiales</taxon>
        <taxon>Pythiaceae</taxon>
        <taxon>Pythium</taxon>
    </lineage>
</organism>
<dbReference type="EMBL" id="SPLM01000109">
    <property type="protein sequence ID" value="TMW59573.1"/>
    <property type="molecule type" value="Genomic_DNA"/>
</dbReference>
<protein>
    <submittedName>
        <fullName evidence="3">Uncharacterized protein</fullName>
    </submittedName>
</protein>
<keyword evidence="4" id="KW-1185">Reference proteome</keyword>
<dbReference type="Gene3D" id="3.40.50.720">
    <property type="entry name" value="NAD(P)-binding Rossmann-like Domain"/>
    <property type="match status" value="1"/>
</dbReference>
<keyword evidence="2" id="KW-0560">Oxidoreductase</keyword>
<dbReference type="PANTHER" id="PTHR24320">
    <property type="entry name" value="RETINOL DEHYDROGENASE"/>
    <property type="match status" value="1"/>
</dbReference>
<dbReference type="InterPro" id="IPR002347">
    <property type="entry name" value="SDR_fam"/>
</dbReference>
<evidence type="ECO:0000313" key="3">
    <source>
        <dbReference type="EMBL" id="TMW59573.1"/>
    </source>
</evidence>
<dbReference type="SUPFAM" id="SSF51735">
    <property type="entry name" value="NAD(P)-binding Rossmann-fold domains"/>
    <property type="match status" value="1"/>
</dbReference>
<evidence type="ECO:0000313" key="4">
    <source>
        <dbReference type="Proteomes" id="UP000794436"/>
    </source>
</evidence>
<dbReference type="OrthoDB" id="47007at2759"/>
<evidence type="ECO:0000256" key="1">
    <source>
        <dbReference type="ARBA" id="ARBA00006484"/>
    </source>
</evidence>
<comment type="caution">
    <text evidence="3">The sequence shown here is derived from an EMBL/GenBank/DDBJ whole genome shotgun (WGS) entry which is preliminary data.</text>
</comment>
<dbReference type="AlphaFoldDB" id="A0A8K1CBF1"/>
<name>A0A8K1CBF1_PYTOL</name>
<dbReference type="Pfam" id="PF00106">
    <property type="entry name" value="adh_short"/>
    <property type="match status" value="1"/>
</dbReference>
<evidence type="ECO:0000256" key="2">
    <source>
        <dbReference type="ARBA" id="ARBA00023002"/>
    </source>
</evidence>
<dbReference type="InterPro" id="IPR036291">
    <property type="entry name" value="NAD(P)-bd_dom_sf"/>
</dbReference>
<reference evidence="3" key="1">
    <citation type="submission" date="2019-03" db="EMBL/GenBank/DDBJ databases">
        <title>Long read genome sequence of the mycoparasitic Pythium oligandrum ATCC 38472 isolated from sugarbeet rhizosphere.</title>
        <authorList>
            <person name="Gaulin E."/>
        </authorList>
    </citation>
    <scope>NUCLEOTIDE SEQUENCE</scope>
    <source>
        <strain evidence="3">ATCC 38472_TT</strain>
    </source>
</reference>
<gene>
    <name evidence="3" type="ORF">Poli38472_004642</name>
</gene>
<dbReference type="PANTHER" id="PTHR24320:SF148">
    <property type="entry name" value="NAD(P)-BINDING ROSSMANN-FOLD SUPERFAMILY PROTEIN"/>
    <property type="match status" value="1"/>
</dbReference>
<dbReference type="Proteomes" id="UP000794436">
    <property type="component" value="Unassembled WGS sequence"/>
</dbReference>
<comment type="similarity">
    <text evidence="1">Belongs to the short-chain dehydrogenases/reductases (SDR) family.</text>
</comment>
<dbReference type="GO" id="GO:0016491">
    <property type="term" value="F:oxidoreductase activity"/>
    <property type="evidence" value="ECO:0007669"/>
    <property type="project" value="UniProtKB-KW"/>
</dbReference>
<sequence length="136" mass="14393">MSSVSATKKVMLVTGANTGLGFQASLTLAKMDNIHVFVTGRNADRVHTAVDKIKAEASASSVVEAGVLDLGNLKAIQEFAMQLKARGLVIDAILCNGGLTLKEKAFTTDGYESIFGVNHLGHSTWSRCCVKSHDAL</sequence>
<accession>A0A8K1CBF1</accession>